<dbReference type="PANTHER" id="PTHR12658">
    <property type="entry name" value="BETA-TUBULIN COFACTOR D"/>
    <property type="match status" value="1"/>
</dbReference>
<dbReference type="RefSeq" id="XP_006812079.1">
    <property type="nucleotide sequence ID" value="XM_006812016.1"/>
</dbReference>
<keyword evidence="3" id="KW-0143">Chaperone</keyword>
<dbReference type="PANTHER" id="PTHR12658:SF0">
    <property type="entry name" value="TUBULIN-SPECIFIC CHAPERONE D"/>
    <property type="match status" value="1"/>
</dbReference>
<evidence type="ECO:0000313" key="7">
    <source>
        <dbReference type="RefSeq" id="XP_006812079.1"/>
    </source>
</evidence>
<evidence type="ECO:0000259" key="4">
    <source>
        <dbReference type="Pfam" id="PF12612"/>
    </source>
</evidence>
<dbReference type="InterPro" id="IPR016024">
    <property type="entry name" value="ARM-type_fold"/>
</dbReference>
<evidence type="ECO:0000313" key="6">
    <source>
        <dbReference type="Proteomes" id="UP000694865"/>
    </source>
</evidence>
<sequence length="1125" mass="126148">MAVDASDLQDIGSDGHDIVGKGSILDAFEEADEVKELIKSLKNIYTDQISVEIAVERFTVIVDNYQEQPHLLDPHLQCFLDELLALARDSDTPPALSHLAFKCMYLLTKSYLDVSDKSRDAAAYCLSKFLTRPDVKKEKLPAFLDWCLTVMTKADRETMPGMTVLSGVLSTLALLFKHGKREDLVSYAPVVLDRLSALTVTTTNNTILRKQNIKLIQRLGLTFVKARIATWRYQRGSRSLLDNLKKTQQSPADVSTVTQGDEDYDIPEEIEEVIDQLLIGLKDKDTVVRWSAAKGVGRITGRLPQELADQVVESVLELFSLSETDGAWHGGCLALAELGRRGLLLPERLPEVVPVVIKALGYDEKRGSYSVGAHVRDAACYVCWSFARAYEPDVLQSHVNDIANALIIATVFDREVNCRRAASAAFQENVGRQGTFPYGIDILTTADYFAVGNRTNTYLNISVYVAQYPEYTVALIDHLVKVKLNHWDGVIRELASKALHNLTPKAPEYMAKTVVPFLIPFATGIDLNYRHGSVFALAEITHALYNIALDNNKTVMDFLDKSSIEGLKNITVKMHEAKMFRGLSGEIMRPAVCKFIGKLSLSKLPYHDDSVTELWQTLLDDNIQFGHQFADQRIQDNALSALPSLCNEYYRQNNGLVKPGIQDKVISKYLSELKSKEETSKMGFALALGSLPKFMVAGKFTEVMSGLVQATHINQQDAAKMVEARRDAVKALTCLCTTMGVDSNGSPNHIICKDNILSLYEAYFLAMNDYTLDSRGDVGTWVREASMTGLYELTTMTVKADPNLISEHICKKVFCCLIQQSAEKIDRTRSHAGEILLRMLYFDDPPIPNVLHRDKLMTIFPRSDLKELNWGASSDTFPKITQALSCPTYRYSLLLGLTVSVGGLTESLVKHSSQSLLTYLRSLSNNQESMTTFADTVVMVFEEYQKVDRVSIPMLKMLDILLTNGCFEIFTQREEHFLPVKLLELCKKEIEKSGDPQKLLASIDVFCGLIVFSGVVRAKSLSQLMLFLCHKYPKVRKTTANKLYESLLTYDEIVDPEKLDDVLTILSETQWDEPVRDIRPIRNNLCDLMEIKKPIIKAGTKAKKTETKDEDEMASYKDLVTRLGY</sequence>
<dbReference type="InterPro" id="IPR011989">
    <property type="entry name" value="ARM-like"/>
</dbReference>
<keyword evidence="6" id="KW-1185">Reference proteome</keyword>
<dbReference type="InterPro" id="IPR033162">
    <property type="entry name" value="TBCD"/>
</dbReference>
<dbReference type="InterPro" id="IPR022577">
    <property type="entry name" value="TBCD_C"/>
</dbReference>
<dbReference type="GeneID" id="102809354"/>
<name>A0ABM0LWD8_SACKO</name>
<protein>
    <recommendedName>
        <fullName evidence="2">Tubulin-specific chaperone D</fullName>
    </recommendedName>
</protein>
<feature type="domain" description="Tubulin-folding cofactor D C-terminal" evidence="4">
    <location>
        <begin position="812"/>
        <end position="998"/>
    </location>
</feature>
<evidence type="ECO:0000259" key="5">
    <source>
        <dbReference type="Pfam" id="PF25767"/>
    </source>
</evidence>
<evidence type="ECO:0000256" key="1">
    <source>
        <dbReference type="ARBA" id="ARBA00006853"/>
    </source>
</evidence>
<reference evidence="7" key="1">
    <citation type="submission" date="2025-08" db="UniProtKB">
        <authorList>
            <consortium name="RefSeq"/>
        </authorList>
    </citation>
    <scope>IDENTIFICATION</scope>
    <source>
        <tissue evidence="7">Testes</tissue>
    </source>
</reference>
<dbReference type="Pfam" id="PF25767">
    <property type="entry name" value="ARM_TBCD_2nd"/>
    <property type="match status" value="1"/>
</dbReference>
<dbReference type="Pfam" id="PF23579">
    <property type="entry name" value="ARM_TBCD"/>
    <property type="match status" value="1"/>
</dbReference>
<accession>A0ABM0LWD8</accession>
<gene>
    <name evidence="7" type="primary">LOC102809354</name>
</gene>
<feature type="domain" description="Tubulin-folding cofactor D ARM repeats" evidence="5">
    <location>
        <begin position="208"/>
        <end position="440"/>
    </location>
</feature>
<evidence type="ECO:0000256" key="2">
    <source>
        <dbReference type="ARBA" id="ARBA00015003"/>
    </source>
</evidence>
<dbReference type="Gene3D" id="1.25.10.10">
    <property type="entry name" value="Leucine-rich Repeat Variant"/>
    <property type="match status" value="2"/>
</dbReference>
<proteinExistence type="inferred from homology"/>
<organism evidence="6 7">
    <name type="scientific">Saccoglossus kowalevskii</name>
    <name type="common">Acorn worm</name>
    <dbReference type="NCBI Taxonomy" id="10224"/>
    <lineage>
        <taxon>Eukaryota</taxon>
        <taxon>Metazoa</taxon>
        <taxon>Hemichordata</taxon>
        <taxon>Enteropneusta</taxon>
        <taxon>Harrimaniidae</taxon>
        <taxon>Saccoglossus</taxon>
    </lineage>
</organism>
<dbReference type="SUPFAM" id="SSF48371">
    <property type="entry name" value="ARM repeat"/>
    <property type="match status" value="2"/>
</dbReference>
<dbReference type="Pfam" id="PF12612">
    <property type="entry name" value="TFCD_C"/>
    <property type="match status" value="1"/>
</dbReference>
<comment type="similarity">
    <text evidence="1">Belongs to the TBCD family.</text>
</comment>
<dbReference type="InterPro" id="IPR058033">
    <property type="entry name" value="ARM_TBCD_2nd"/>
</dbReference>
<dbReference type="Proteomes" id="UP000694865">
    <property type="component" value="Unplaced"/>
</dbReference>
<evidence type="ECO:0000256" key="3">
    <source>
        <dbReference type="ARBA" id="ARBA00023186"/>
    </source>
</evidence>